<keyword evidence="8" id="KW-0175">Coiled coil</keyword>
<sequence>MRISSLVKVTSIGILAAVVLMTLSTVWANIKLTDSDRVYAKYRTIYHAITVKLYRDVQSYLVTGNALKLSDAETQVDNILNALAEANIDKQISSNLNDELKSLKLKMSGKYRALGKLSGNEQALLENAERNLLDSIDSLVSYAEEGATNNEFAAKQYLSHASKLLYQLYDLTNTRQSFMRAQSESTKQSLMNILSDTKELAAKIESLPLLGVFAETDEDDFGLFMDEEEEKTDKGEDLISELQSLLNRYPKELANTTIIIEQQTASLAEIKQDIDRLELLANDVEQAVFESRDQTYSQVAVIIASMLVLFLIGSAMNYLVMYRLVLTPLRYLRDAFHNLVTAGSIERIDDKASTEFGEIARFFNQLLDNAERDNDKKSQQMNIVSQALNSLEDETQQISNATVNTQQQVQQAQDVLSNLSQINQQLNTLAGEVQENANQTVQAMVSGREGANRMQQANLETVNKINLSSGTLEELVTSVDKVQQVMDVLKAIADQTNLLALNAAIESARAGVHGRGFAVVADEVRKLAIKTQDSLFDTSQILEQLNNFSGLLQSNISQISSAAEQQTELATALIDTTKLVEQKAVKSSDVSLQTMQCAKEQQSDFETFASLMQQVDIMVENARQQAITVQGSVAEQGQLISQTFTIK</sequence>
<dbReference type="InterPro" id="IPR004090">
    <property type="entry name" value="Chemotax_Me-accpt_rcpt"/>
</dbReference>
<evidence type="ECO:0000256" key="4">
    <source>
        <dbReference type="ARBA" id="ARBA00023136"/>
    </source>
</evidence>
<keyword evidence="13" id="KW-1185">Reference proteome</keyword>
<dbReference type="PANTHER" id="PTHR32089:SF119">
    <property type="entry name" value="METHYL-ACCEPTING CHEMOTAXIS PROTEIN CTPL"/>
    <property type="match status" value="1"/>
</dbReference>
<evidence type="ECO:0000256" key="9">
    <source>
        <dbReference type="SAM" id="Phobius"/>
    </source>
</evidence>
<feature type="domain" description="HAMP" evidence="11">
    <location>
        <begin position="323"/>
        <end position="375"/>
    </location>
</feature>
<dbReference type="SMART" id="SM00283">
    <property type="entry name" value="MA"/>
    <property type="match status" value="1"/>
</dbReference>
<evidence type="ECO:0000256" key="6">
    <source>
        <dbReference type="ARBA" id="ARBA00029447"/>
    </source>
</evidence>
<reference evidence="12 13" key="1">
    <citation type="submission" date="2023-10" db="EMBL/GenBank/DDBJ databases">
        <title>Psychrosphaera aquimaarina strain SW33 isolated from seawater.</title>
        <authorList>
            <person name="Bayburt H."/>
            <person name="Kim J.M."/>
            <person name="Choi B.J."/>
            <person name="Jeon C.O."/>
        </authorList>
    </citation>
    <scope>NUCLEOTIDE SEQUENCE [LARGE SCALE GENOMIC DNA]</scope>
    <source>
        <strain evidence="12 13">KCTC 52743</strain>
    </source>
</reference>
<evidence type="ECO:0000256" key="3">
    <source>
        <dbReference type="ARBA" id="ARBA00022989"/>
    </source>
</evidence>
<evidence type="ECO:0000259" key="10">
    <source>
        <dbReference type="PROSITE" id="PS50111"/>
    </source>
</evidence>
<dbReference type="RefSeq" id="WP_315946546.1">
    <property type="nucleotide sequence ID" value="NZ_JAWCUA010000007.1"/>
</dbReference>
<dbReference type="PRINTS" id="PR00260">
    <property type="entry name" value="CHEMTRNSDUCR"/>
</dbReference>
<feature type="coiled-coil region" evidence="8">
    <location>
        <begin position="360"/>
        <end position="429"/>
    </location>
</feature>
<keyword evidence="4 9" id="KW-0472">Membrane</keyword>
<evidence type="ECO:0000256" key="1">
    <source>
        <dbReference type="ARBA" id="ARBA00004141"/>
    </source>
</evidence>
<evidence type="ECO:0000313" key="12">
    <source>
        <dbReference type="EMBL" id="MDU0112879.1"/>
    </source>
</evidence>
<evidence type="ECO:0000259" key="11">
    <source>
        <dbReference type="PROSITE" id="PS50885"/>
    </source>
</evidence>
<comment type="subcellular location">
    <subcellularLocation>
        <location evidence="1">Membrane</location>
        <topology evidence="1">Multi-pass membrane protein</topology>
    </subcellularLocation>
</comment>
<accession>A0ABU3QZN8</accession>
<evidence type="ECO:0000256" key="2">
    <source>
        <dbReference type="ARBA" id="ARBA00022692"/>
    </source>
</evidence>
<evidence type="ECO:0000256" key="8">
    <source>
        <dbReference type="SAM" id="Coils"/>
    </source>
</evidence>
<dbReference type="EMBL" id="JAWCUA010000007">
    <property type="protein sequence ID" value="MDU0112879.1"/>
    <property type="molecule type" value="Genomic_DNA"/>
</dbReference>
<proteinExistence type="inferred from homology"/>
<evidence type="ECO:0000313" key="13">
    <source>
        <dbReference type="Proteomes" id="UP001257914"/>
    </source>
</evidence>
<keyword evidence="3 9" id="KW-1133">Transmembrane helix</keyword>
<dbReference type="Proteomes" id="UP001257914">
    <property type="component" value="Unassembled WGS sequence"/>
</dbReference>
<comment type="caution">
    <text evidence="12">The sequence shown here is derived from an EMBL/GenBank/DDBJ whole genome shotgun (WGS) entry which is preliminary data.</text>
</comment>
<name>A0ABU3QZN8_9GAMM</name>
<evidence type="ECO:0000256" key="5">
    <source>
        <dbReference type="ARBA" id="ARBA00023224"/>
    </source>
</evidence>
<dbReference type="Pfam" id="PF00015">
    <property type="entry name" value="MCPsignal"/>
    <property type="match status" value="1"/>
</dbReference>
<dbReference type="PROSITE" id="PS50111">
    <property type="entry name" value="CHEMOTAXIS_TRANSDUC_2"/>
    <property type="match status" value="1"/>
</dbReference>
<feature type="transmembrane region" description="Helical" evidence="9">
    <location>
        <begin position="299"/>
        <end position="320"/>
    </location>
</feature>
<protein>
    <submittedName>
        <fullName evidence="12">Methyl-accepting chemotaxis protein</fullName>
    </submittedName>
</protein>
<dbReference type="InterPro" id="IPR003660">
    <property type="entry name" value="HAMP_dom"/>
</dbReference>
<dbReference type="PANTHER" id="PTHR32089">
    <property type="entry name" value="METHYL-ACCEPTING CHEMOTAXIS PROTEIN MCPB"/>
    <property type="match status" value="1"/>
</dbReference>
<dbReference type="Gene3D" id="1.10.287.950">
    <property type="entry name" value="Methyl-accepting chemotaxis protein"/>
    <property type="match status" value="1"/>
</dbReference>
<keyword evidence="5 7" id="KW-0807">Transducer</keyword>
<comment type="similarity">
    <text evidence="6">Belongs to the methyl-accepting chemotaxis (MCP) protein family.</text>
</comment>
<dbReference type="PROSITE" id="PS50885">
    <property type="entry name" value="HAMP"/>
    <property type="match status" value="1"/>
</dbReference>
<gene>
    <name evidence="12" type="ORF">RT723_07675</name>
</gene>
<evidence type="ECO:0000256" key="7">
    <source>
        <dbReference type="PROSITE-ProRule" id="PRU00284"/>
    </source>
</evidence>
<dbReference type="InterPro" id="IPR004089">
    <property type="entry name" value="MCPsignal_dom"/>
</dbReference>
<feature type="domain" description="Methyl-accepting transducer" evidence="10">
    <location>
        <begin position="383"/>
        <end position="616"/>
    </location>
</feature>
<organism evidence="12 13">
    <name type="scientific">Psychrosphaera aquimarina</name>
    <dbReference type="NCBI Taxonomy" id="2044854"/>
    <lineage>
        <taxon>Bacteria</taxon>
        <taxon>Pseudomonadati</taxon>
        <taxon>Pseudomonadota</taxon>
        <taxon>Gammaproteobacteria</taxon>
        <taxon>Alteromonadales</taxon>
        <taxon>Pseudoalteromonadaceae</taxon>
        <taxon>Psychrosphaera</taxon>
    </lineage>
</organism>
<keyword evidence="2 9" id="KW-0812">Transmembrane</keyword>
<dbReference type="SUPFAM" id="SSF58104">
    <property type="entry name" value="Methyl-accepting chemotaxis protein (MCP) signaling domain"/>
    <property type="match status" value="1"/>
</dbReference>
<feature type="coiled-coil region" evidence="8">
    <location>
        <begin position="260"/>
        <end position="287"/>
    </location>
</feature>